<gene>
    <name evidence="3" type="ORF">A33K_18780</name>
</gene>
<accession>A0ABN0FXE0</accession>
<dbReference type="Pfam" id="PF13683">
    <property type="entry name" value="rve_3"/>
    <property type="match status" value="1"/>
</dbReference>
<protein>
    <submittedName>
        <fullName evidence="3">Isrso10-transposase orfb protein</fullName>
    </submittedName>
</protein>
<sequence>MAESFVKTMKRDFVSWMPKPDVGTALQNLAISFDHYNESHPHSALKSRPPREFRQQANSPT</sequence>
<dbReference type="EMBL" id="JH692073">
    <property type="protein sequence ID" value="EIP84614.1"/>
    <property type="molecule type" value="Genomic_DNA"/>
</dbReference>
<dbReference type="Proteomes" id="UP000004682">
    <property type="component" value="Unassembled WGS sequence"/>
</dbReference>
<evidence type="ECO:0000313" key="3">
    <source>
        <dbReference type="EMBL" id="EIP84614.1"/>
    </source>
</evidence>
<dbReference type="SUPFAM" id="SSF53098">
    <property type="entry name" value="Ribonuclease H-like"/>
    <property type="match status" value="1"/>
</dbReference>
<proteinExistence type="predicted"/>
<feature type="region of interest" description="Disordered" evidence="1">
    <location>
        <begin position="38"/>
        <end position="61"/>
    </location>
</feature>
<organism evidence="3 4">
    <name type="scientific">Burkholderia humptydooensis MSMB43</name>
    <dbReference type="NCBI Taxonomy" id="441157"/>
    <lineage>
        <taxon>Bacteria</taxon>
        <taxon>Pseudomonadati</taxon>
        <taxon>Pseudomonadota</taxon>
        <taxon>Betaproteobacteria</taxon>
        <taxon>Burkholderiales</taxon>
        <taxon>Burkholderiaceae</taxon>
        <taxon>Burkholderia</taxon>
        <taxon>pseudomallei group</taxon>
    </lineage>
</organism>
<reference evidence="4" key="1">
    <citation type="journal article" date="2012" name="J. Bacteriol.">
        <title>Revised Genome Sequence of Burkholderia thailandensis MSMB43 with Improved Annotation.</title>
        <authorList>
            <person name="Zhuo Y."/>
            <person name="Liu L."/>
            <person name="Wang Q."/>
            <person name="Liu X."/>
            <person name="Ren B."/>
            <person name="Liu M."/>
            <person name="Ni P."/>
            <person name="Cheng Y.Q."/>
            <person name="Zhang L."/>
        </authorList>
    </citation>
    <scope>NUCLEOTIDE SEQUENCE [LARGE SCALE GENOMIC DNA]</scope>
    <source>
        <strain evidence="4">MSMB43</strain>
    </source>
</reference>
<evidence type="ECO:0000259" key="2">
    <source>
        <dbReference type="Pfam" id="PF13683"/>
    </source>
</evidence>
<dbReference type="InterPro" id="IPR001584">
    <property type="entry name" value="Integrase_cat-core"/>
</dbReference>
<feature type="domain" description="Integrase catalytic" evidence="2">
    <location>
        <begin position="2"/>
        <end position="50"/>
    </location>
</feature>
<evidence type="ECO:0000256" key="1">
    <source>
        <dbReference type="SAM" id="MobiDB-lite"/>
    </source>
</evidence>
<keyword evidence="4" id="KW-1185">Reference proteome</keyword>
<dbReference type="InterPro" id="IPR012337">
    <property type="entry name" value="RNaseH-like_sf"/>
</dbReference>
<evidence type="ECO:0000313" key="4">
    <source>
        <dbReference type="Proteomes" id="UP000004682"/>
    </source>
</evidence>
<name>A0ABN0FXE0_9BURK</name>